<dbReference type="AlphaFoldDB" id="A0A1M5JCK8"/>
<accession>A0A1M5JCK8</accession>
<sequence>MKVIAVEHDHLMDWSWENGVLQMSTNAQSNHFVDPGGSDNLMAVPVVYFALPDGDFSVSCRVAGLIAHTFDAAGFFLRCGKDWTAKFLAERAPTGEVMAVSVITTAYSDDCNGPDLPLPAQLRVTKAGQTVSWHIQIADGLWRLVRYAHLPVEKGIQLGLMVQTPSGGGVDAQFDNLSISTSVPKDLRNGS</sequence>
<dbReference type="EMBL" id="FQWM01000001">
    <property type="protein sequence ID" value="SHG37753.1"/>
    <property type="molecule type" value="Genomic_DNA"/>
</dbReference>
<dbReference type="Proteomes" id="UP000184211">
    <property type="component" value="Unassembled WGS sequence"/>
</dbReference>
<gene>
    <name evidence="1" type="ORF">SAMN04488044_0601</name>
</gene>
<evidence type="ECO:0008006" key="3">
    <source>
        <dbReference type="Google" id="ProtNLM"/>
    </source>
</evidence>
<dbReference type="OrthoDB" id="9808724at2"/>
<evidence type="ECO:0000313" key="1">
    <source>
        <dbReference type="EMBL" id="SHG37753.1"/>
    </source>
</evidence>
<protein>
    <recommendedName>
        <fullName evidence="3">DUF1349 domain-containing protein</fullName>
    </recommendedName>
</protein>
<dbReference type="InterPro" id="IPR013320">
    <property type="entry name" value="ConA-like_dom_sf"/>
</dbReference>
<dbReference type="SUPFAM" id="SSF49899">
    <property type="entry name" value="Concanavalin A-like lectins/glucanases"/>
    <property type="match status" value="1"/>
</dbReference>
<dbReference type="RefSeq" id="WP_072790303.1">
    <property type="nucleotide sequence ID" value="NZ_FQWM01000001.1"/>
</dbReference>
<dbReference type="InterPro" id="IPR009784">
    <property type="entry name" value="DUF1349"/>
</dbReference>
<dbReference type="Gene3D" id="2.60.120.200">
    <property type="match status" value="1"/>
</dbReference>
<evidence type="ECO:0000313" key="2">
    <source>
        <dbReference type="Proteomes" id="UP000184211"/>
    </source>
</evidence>
<organism evidence="1 2">
    <name type="scientific">Cognatishimia maritima</name>
    <dbReference type="NCBI Taxonomy" id="870908"/>
    <lineage>
        <taxon>Bacteria</taxon>
        <taxon>Pseudomonadati</taxon>
        <taxon>Pseudomonadota</taxon>
        <taxon>Alphaproteobacteria</taxon>
        <taxon>Rhodobacterales</taxon>
        <taxon>Paracoccaceae</taxon>
        <taxon>Cognatishimia</taxon>
    </lineage>
</organism>
<reference evidence="2" key="1">
    <citation type="submission" date="2016-11" db="EMBL/GenBank/DDBJ databases">
        <authorList>
            <person name="Varghese N."/>
            <person name="Submissions S."/>
        </authorList>
    </citation>
    <scope>NUCLEOTIDE SEQUENCE [LARGE SCALE GENOMIC DNA]</scope>
    <source>
        <strain evidence="2">DSM 28223</strain>
    </source>
</reference>
<name>A0A1M5JCK8_9RHOB</name>
<dbReference type="Pfam" id="PF07081">
    <property type="entry name" value="DUF1349"/>
    <property type="match status" value="1"/>
</dbReference>
<keyword evidence="2" id="KW-1185">Reference proteome</keyword>
<proteinExistence type="predicted"/>